<keyword evidence="2" id="KW-0472">Membrane</keyword>
<keyword evidence="1" id="KW-0175">Coiled coil</keyword>
<dbReference type="InterPro" id="IPR027417">
    <property type="entry name" value="P-loop_NTPase"/>
</dbReference>
<dbReference type="Gene3D" id="3.40.50.300">
    <property type="entry name" value="P-loop containing nucleotide triphosphate hydrolases"/>
    <property type="match status" value="1"/>
</dbReference>
<dbReference type="SUPFAM" id="SSF48452">
    <property type="entry name" value="TPR-like"/>
    <property type="match status" value="2"/>
</dbReference>
<accession>A0ABM4CQV6</accession>
<name>A0ABM4CQV6_HYDVU</name>
<evidence type="ECO:0000256" key="2">
    <source>
        <dbReference type="SAM" id="Phobius"/>
    </source>
</evidence>
<evidence type="ECO:0000313" key="3">
    <source>
        <dbReference type="Proteomes" id="UP001652625"/>
    </source>
</evidence>
<dbReference type="SUPFAM" id="SSF52540">
    <property type="entry name" value="P-loop containing nucleoside triphosphate hydrolases"/>
    <property type="match status" value="1"/>
</dbReference>
<protein>
    <submittedName>
        <fullName evidence="4">Uncharacterized protein LOC100209216</fullName>
    </submittedName>
</protein>
<dbReference type="GeneID" id="100209216"/>
<evidence type="ECO:0000256" key="1">
    <source>
        <dbReference type="SAM" id="Coils"/>
    </source>
</evidence>
<reference evidence="4" key="1">
    <citation type="submission" date="2025-08" db="UniProtKB">
        <authorList>
            <consortium name="RefSeq"/>
        </authorList>
    </citation>
    <scope>IDENTIFICATION</scope>
</reference>
<keyword evidence="2" id="KW-0812">Transmembrane</keyword>
<dbReference type="RefSeq" id="XP_065664249.1">
    <property type="nucleotide sequence ID" value="XM_065808177.1"/>
</dbReference>
<feature type="coiled-coil region" evidence="1">
    <location>
        <begin position="755"/>
        <end position="782"/>
    </location>
</feature>
<gene>
    <name evidence="4" type="primary">LOC100209216</name>
</gene>
<dbReference type="SMART" id="SM00028">
    <property type="entry name" value="TPR"/>
    <property type="match status" value="3"/>
</dbReference>
<feature type="transmembrane region" description="Helical" evidence="2">
    <location>
        <begin position="54"/>
        <end position="73"/>
    </location>
</feature>
<sequence>MMLRIGCNKINSFYNKPCAIHRLFLTSRYTTHEILPKKVTFTDKFKSVWNGPNFKYWFLGTTFFFSWMTYYGIKTYKKTRINVELLPPLPVHPLVKRTYEMEQLHSKVSTQSSLLGGENIKIVMVLGPPATGKTVLVRDFVKSIIEKQEGFKFSLPKSHVSVFLQADNEDAFLNSLKAFASSLKIKPSDLDNKIHELSLSRTFNLSSFSEQCDALLCCIQEILFKHAGWVLAIDNLQPNTPNSVISVINKWFIGKESNNWSMGTVALIYDAVNCFAMNFPESKKYFMEKGFYENDWFQALKIVSGLDATLQISASFERLAAVVKKNPLAIMCAGFLLKERLSLKEIRSIDTVVTELCSEIEQKVIEVKENNKFMSQFIESELGTTLVVTETIVAMALKLLLRDDNYLNHGIDLIASLKPNTPVPQSLLTRHLLNSFYKLPTLSKASYGLADVFSRQRAELDKQESALNELVDNGKAWSNKNLAEYMRRVKDFVLTGFETIKMIYNLLYGVLPDLPEKDDGLGMFRSFPLLMTQTVEPGGVKTISMHPVVYNVARQHFLSSTVHRMECEHILESELAYKNQSWYKKLNGFSKQASIHLFRNSAGVYDGDISFAQSILNKYNFGIDISSIFKTITVMAKDELFWVPTDKELARYLQGHLARSLSSINEEILVSKQDTGGLTSRKLLLCHLKYIMENQKMEVIGRKRYAECLSSLANCSALINEDFESSKQIFQQVLDLQESSQETNSLDIAKTMTDIAKMQQSLQQFDEAKDVLEKAAQLYEADRRKFGEYKRPSDYGRLLGLLGVSYSALDMKRESKEFIERSLMMLQAITPDLSDEAKSKQFGAEFASALTDLGHAYTLIGLPLYGKKILDLSLAALRNIHGTDNHPEIVRALTVLSVAHLMQGHNEESKKLRNEAGKIQTAINALPLY</sequence>
<keyword evidence="2" id="KW-1133">Transmembrane helix</keyword>
<dbReference type="Pfam" id="PF13424">
    <property type="entry name" value="TPR_12"/>
    <property type="match status" value="1"/>
</dbReference>
<dbReference type="Proteomes" id="UP001652625">
    <property type="component" value="Chromosome 10"/>
</dbReference>
<proteinExistence type="predicted"/>
<dbReference type="InterPro" id="IPR019734">
    <property type="entry name" value="TPR_rpt"/>
</dbReference>
<dbReference type="InterPro" id="IPR011990">
    <property type="entry name" value="TPR-like_helical_dom_sf"/>
</dbReference>
<organism evidence="3 4">
    <name type="scientific">Hydra vulgaris</name>
    <name type="common">Hydra</name>
    <name type="synonym">Hydra attenuata</name>
    <dbReference type="NCBI Taxonomy" id="6087"/>
    <lineage>
        <taxon>Eukaryota</taxon>
        <taxon>Metazoa</taxon>
        <taxon>Cnidaria</taxon>
        <taxon>Hydrozoa</taxon>
        <taxon>Hydroidolina</taxon>
        <taxon>Anthoathecata</taxon>
        <taxon>Aplanulata</taxon>
        <taxon>Hydridae</taxon>
        <taxon>Hydra</taxon>
    </lineage>
</organism>
<evidence type="ECO:0000313" key="4">
    <source>
        <dbReference type="RefSeq" id="XP_065664249.1"/>
    </source>
</evidence>
<keyword evidence="3" id="KW-1185">Reference proteome</keyword>
<dbReference type="Gene3D" id="1.25.40.10">
    <property type="entry name" value="Tetratricopeptide repeat domain"/>
    <property type="match status" value="1"/>
</dbReference>